<name>A0AAW5C373_9FIRM</name>
<keyword evidence="2" id="KW-0813">Transport</keyword>
<dbReference type="AlphaFoldDB" id="A0AAW5C373"/>
<dbReference type="Proteomes" id="UP000669239">
    <property type="component" value="Unassembled WGS sequence"/>
</dbReference>
<dbReference type="GO" id="GO:0016020">
    <property type="term" value="C:membrane"/>
    <property type="evidence" value="ECO:0007669"/>
    <property type="project" value="UniProtKB-SubCell"/>
</dbReference>
<evidence type="ECO:0008006" key="12">
    <source>
        <dbReference type="Google" id="ProtNLM"/>
    </source>
</evidence>
<gene>
    <name evidence="9" type="ORF">G5B36_01800</name>
    <name evidence="8" type="ORF">L0N08_18920</name>
</gene>
<evidence type="ECO:0000256" key="3">
    <source>
        <dbReference type="ARBA" id="ARBA00022475"/>
    </source>
</evidence>
<evidence type="ECO:0000256" key="2">
    <source>
        <dbReference type="ARBA" id="ARBA00022448"/>
    </source>
</evidence>
<evidence type="ECO:0000256" key="6">
    <source>
        <dbReference type="ARBA" id="ARBA00023136"/>
    </source>
</evidence>
<feature type="transmembrane region" description="Helical" evidence="7">
    <location>
        <begin position="36"/>
        <end position="58"/>
    </location>
</feature>
<dbReference type="PANTHER" id="PTHR36838">
    <property type="entry name" value="AUXIN EFFLUX CARRIER FAMILY PROTEIN"/>
    <property type="match status" value="1"/>
</dbReference>
<keyword evidence="10" id="KW-1185">Reference proteome</keyword>
<dbReference type="GeneID" id="97204675"/>
<reference evidence="8" key="3">
    <citation type="submission" date="2022-01" db="EMBL/GenBank/DDBJ databases">
        <title>Collection of gut derived symbiotic bacterial strains cultured from healthy donors.</title>
        <authorList>
            <person name="Lin H."/>
            <person name="Kohout C."/>
            <person name="Waligurski E."/>
            <person name="Pamer E.G."/>
        </authorList>
    </citation>
    <scope>NUCLEOTIDE SEQUENCE</scope>
    <source>
        <strain evidence="8">DFI.6.55</strain>
    </source>
</reference>
<feature type="transmembrane region" description="Helical" evidence="7">
    <location>
        <begin position="259"/>
        <end position="279"/>
    </location>
</feature>
<feature type="transmembrane region" description="Helical" evidence="7">
    <location>
        <begin position="167"/>
        <end position="191"/>
    </location>
</feature>
<dbReference type="EMBL" id="JAKNGE010000025">
    <property type="protein sequence ID" value="MCG4747504.1"/>
    <property type="molecule type" value="Genomic_DNA"/>
</dbReference>
<feature type="transmembrane region" description="Helical" evidence="7">
    <location>
        <begin position="286"/>
        <end position="309"/>
    </location>
</feature>
<keyword evidence="6 7" id="KW-0472">Membrane</keyword>
<evidence type="ECO:0000313" key="9">
    <source>
        <dbReference type="EMBL" id="NSJ47439.1"/>
    </source>
</evidence>
<comment type="subcellular location">
    <subcellularLocation>
        <location evidence="1">Membrane</location>
        <topology evidence="1">Multi-pass membrane protein</topology>
    </subcellularLocation>
</comment>
<sequence length="312" mass="32542">MELALKITQMVAPVIAMIGLGCLCRKKQYIDHKGLAGLKGLIGNITLPAVLFNAFLTASYSMRVLLVFAVVYVGFGIALGFGFLTRRFVKPYDRFMPFLLSSAEGGMLGYALFALIGGSGATSVFATVDIGQTMFAYTVYLSALKITDGQKTGARDVLAGLVSNKACLGMAAGIILGVSGAGSAVLGSQIGGIVTSLINFITAPTAGVILIVVGYELELRRELMAPVVKTVLLRLAVLAAVLAAGSAVIFAATPFDKELFMAMLLMYALPAPFIIPLFADTGEDGAYISTTLSVGTLMTVVFFIGIAAYSAA</sequence>
<dbReference type="EMBL" id="JAAITT010000002">
    <property type="protein sequence ID" value="NSJ47439.1"/>
    <property type="molecule type" value="Genomic_DNA"/>
</dbReference>
<keyword evidence="4 7" id="KW-0812">Transmembrane</keyword>
<dbReference type="InterPro" id="IPR004776">
    <property type="entry name" value="Mem_transp_PIN-like"/>
</dbReference>
<keyword evidence="3" id="KW-1003">Cell membrane</keyword>
<dbReference type="PROSITE" id="PS51257">
    <property type="entry name" value="PROKAR_LIPOPROTEIN"/>
    <property type="match status" value="1"/>
</dbReference>
<evidence type="ECO:0000313" key="10">
    <source>
        <dbReference type="Proteomes" id="UP000669239"/>
    </source>
</evidence>
<evidence type="ECO:0000313" key="11">
    <source>
        <dbReference type="Proteomes" id="UP001299608"/>
    </source>
</evidence>
<dbReference type="Proteomes" id="UP001299608">
    <property type="component" value="Unassembled WGS sequence"/>
</dbReference>
<comment type="caution">
    <text evidence="8">The sequence shown here is derived from an EMBL/GenBank/DDBJ whole genome shotgun (WGS) entry which is preliminary data.</text>
</comment>
<feature type="transmembrane region" description="Helical" evidence="7">
    <location>
        <begin position="197"/>
        <end position="219"/>
    </location>
</feature>
<evidence type="ECO:0000256" key="7">
    <source>
        <dbReference type="SAM" id="Phobius"/>
    </source>
</evidence>
<protein>
    <recommendedName>
        <fullName evidence="12">Permease</fullName>
    </recommendedName>
</protein>
<accession>A0AAW5C373</accession>
<evidence type="ECO:0000256" key="4">
    <source>
        <dbReference type="ARBA" id="ARBA00022692"/>
    </source>
</evidence>
<proteinExistence type="predicted"/>
<feature type="transmembrane region" description="Helical" evidence="7">
    <location>
        <begin position="64"/>
        <end position="84"/>
    </location>
</feature>
<evidence type="ECO:0000256" key="5">
    <source>
        <dbReference type="ARBA" id="ARBA00022989"/>
    </source>
</evidence>
<dbReference type="GO" id="GO:0055085">
    <property type="term" value="P:transmembrane transport"/>
    <property type="evidence" value="ECO:0007669"/>
    <property type="project" value="InterPro"/>
</dbReference>
<dbReference type="PANTHER" id="PTHR36838:SF3">
    <property type="entry name" value="TRANSPORTER AUXIN EFFLUX CARRIER EC FAMILY"/>
    <property type="match status" value="1"/>
</dbReference>
<dbReference type="Pfam" id="PF03547">
    <property type="entry name" value="Mem_trans"/>
    <property type="match status" value="1"/>
</dbReference>
<evidence type="ECO:0000256" key="1">
    <source>
        <dbReference type="ARBA" id="ARBA00004141"/>
    </source>
</evidence>
<reference evidence="9 10" key="1">
    <citation type="journal article" date="2020" name="Cell Host Microbe">
        <title>Functional and Genomic Variation between Human-Derived Isolates of Lachnospiraceae Reveals Inter- and Intra-Species Diversity.</title>
        <authorList>
            <person name="Sorbara M.T."/>
            <person name="Littmann E.R."/>
            <person name="Fontana E."/>
            <person name="Moody T.U."/>
            <person name="Kohout C.E."/>
            <person name="Gjonbalaj M."/>
            <person name="Eaton V."/>
            <person name="Seok R."/>
            <person name="Leiner I.M."/>
            <person name="Pamer E.G."/>
        </authorList>
    </citation>
    <scope>NUCLEOTIDE SEQUENCE [LARGE SCALE GENOMIC DNA]</scope>
    <source>
        <strain evidence="9 10">MSK.1.17</strain>
    </source>
</reference>
<keyword evidence="5 7" id="KW-1133">Transmembrane helix</keyword>
<reference evidence="9" key="2">
    <citation type="submission" date="2020-02" db="EMBL/GenBank/DDBJ databases">
        <authorList>
            <person name="Littmann E."/>
            <person name="Sorbara M."/>
        </authorList>
    </citation>
    <scope>NUCLEOTIDE SEQUENCE</scope>
    <source>
        <strain evidence="9">MSK.1.17</strain>
    </source>
</reference>
<dbReference type="RefSeq" id="WP_227116595.1">
    <property type="nucleotide sequence ID" value="NZ_BAABZL010000001.1"/>
</dbReference>
<feature type="transmembrane region" description="Helical" evidence="7">
    <location>
        <begin position="96"/>
        <end position="118"/>
    </location>
</feature>
<feature type="transmembrane region" description="Helical" evidence="7">
    <location>
        <begin position="231"/>
        <end position="253"/>
    </location>
</feature>
<organism evidence="8 11">
    <name type="scientific">Enterocloster aldenensis</name>
    <dbReference type="NCBI Taxonomy" id="358742"/>
    <lineage>
        <taxon>Bacteria</taxon>
        <taxon>Bacillati</taxon>
        <taxon>Bacillota</taxon>
        <taxon>Clostridia</taxon>
        <taxon>Lachnospirales</taxon>
        <taxon>Lachnospiraceae</taxon>
        <taxon>Enterocloster</taxon>
    </lineage>
</organism>
<evidence type="ECO:0000313" key="8">
    <source>
        <dbReference type="EMBL" id="MCG4747504.1"/>
    </source>
</evidence>